<reference evidence="3" key="1">
    <citation type="submission" date="2021-03" db="EMBL/GenBank/DDBJ databases">
        <authorList>
            <person name="Tagirdzhanova G."/>
        </authorList>
    </citation>
    <scope>NUCLEOTIDE SEQUENCE</scope>
</reference>
<sequence length="888" mass="90526">MQSSLVYWISTDVCKLDEAPWKTTEEVVYARLTTVSGLEFKFYSYNPWDHNEKCTPLKPSGPGATAPADHGLTTIQTRKQSSITETLANDGGERHRNVVALDGLTFTSPSIYINFRGLQAYDGCGTYGSSIGETVIAFHPDEISTIVGGGNIGSNLDIKPMNFADLPCPPQDVMESNWYKPAPGEPYIPRLAFPTKLSSLNPLWTTCVGDYFIGYDPPRTLVPVSVLDPPTTSAPSSTAEITQGGDPAIVGGPTPAPVSTPELHQPQQTATTSIKPTLVDGGHSFPTDIPAQGDLPMEGSNDGGAGGVSSLPHSKASDTDPGSNPGNERPGLPSNPSNNPGLPSASHAISQDPNGQPAIITNIAGHAAGILPHSIEIGTITLTQGEPSITVSEMVLSLGSSSIVIASKTIPLPKSQQAITTIAGRPLIYHPHVVVIAEDRLTPGAFPKTLPNGAVVSIDPYGVVAALKPMALPQSNSIVTKFLGHDMTLHPHAVVFSGTTLTSGGSPFTLSGMSIAVGSSSLSIGSQIIPFDQLYHVSTIAAQKSVPVSGHTASGVTLSGSRISLDSVGNLVIDGTTLKPGNPGMTLDRHSISVAPGQALVFDGSTLIPGGSAMSLEDMPVSMNDNGDLVVAGSTLLPGSDVVQFGKFPVSMASNGDLFIGRSTLRAGDHAATIKGVTISVAPNGDPVLDGTTLLPGVSAVTVDGKPFSMASNGNLVIDGTTIIPGNSDTLPGHITTSQAFNGALVIAGTTLIPGGQGATLKSMSVSVAPDGDLVLSGSTLTLGGSAVTIEGKPVFVASDGNLVINGSTLRLGATTGAANSAIDVSTLSSDGLGALIVGAFGDVSTVASVTGNSSTALAFQGKATSAAAPFVLITIVVLASVVLDCIY</sequence>
<protein>
    <submittedName>
        <fullName evidence="3">Uncharacterized protein</fullName>
    </submittedName>
</protein>
<keyword evidence="2" id="KW-0812">Transmembrane</keyword>
<feature type="transmembrane region" description="Helical" evidence="2">
    <location>
        <begin position="867"/>
        <end position="887"/>
    </location>
</feature>
<proteinExistence type="predicted"/>
<dbReference type="EMBL" id="CAJPDS010000154">
    <property type="protein sequence ID" value="CAF9940452.1"/>
    <property type="molecule type" value="Genomic_DNA"/>
</dbReference>
<keyword evidence="2" id="KW-1133">Transmembrane helix</keyword>
<gene>
    <name evidence="3" type="ORF">HETSPECPRED_002418</name>
</gene>
<feature type="compositionally biased region" description="Polar residues" evidence="1">
    <location>
        <begin position="265"/>
        <end position="275"/>
    </location>
</feature>
<name>A0A8H3J4B6_9LECA</name>
<evidence type="ECO:0000313" key="3">
    <source>
        <dbReference type="EMBL" id="CAF9940452.1"/>
    </source>
</evidence>
<accession>A0A8H3J4B6</accession>
<dbReference type="OrthoDB" id="3944128at2759"/>
<evidence type="ECO:0000313" key="4">
    <source>
        <dbReference type="Proteomes" id="UP000664521"/>
    </source>
</evidence>
<dbReference type="AlphaFoldDB" id="A0A8H3J4B6"/>
<keyword evidence="2" id="KW-0472">Membrane</keyword>
<comment type="caution">
    <text evidence="3">The sequence shown here is derived from an EMBL/GenBank/DDBJ whole genome shotgun (WGS) entry which is preliminary data.</text>
</comment>
<feature type="compositionally biased region" description="Polar residues" evidence="1">
    <location>
        <begin position="230"/>
        <end position="241"/>
    </location>
</feature>
<feature type="region of interest" description="Disordered" evidence="1">
    <location>
        <begin position="230"/>
        <end position="358"/>
    </location>
</feature>
<organism evidence="3 4">
    <name type="scientific">Heterodermia speciosa</name>
    <dbReference type="NCBI Taxonomy" id="116794"/>
    <lineage>
        <taxon>Eukaryota</taxon>
        <taxon>Fungi</taxon>
        <taxon>Dikarya</taxon>
        <taxon>Ascomycota</taxon>
        <taxon>Pezizomycotina</taxon>
        <taxon>Lecanoromycetes</taxon>
        <taxon>OSLEUM clade</taxon>
        <taxon>Lecanoromycetidae</taxon>
        <taxon>Caliciales</taxon>
        <taxon>Physciaceae</taxon>
        <taxon>Heterodermia</taxon>
    </lineage>
</organism>
<keyword evidence="4" id="KW-1185">Reference proteome</keyword>
<feature type="compositionally biased region" description="Low complexity" evidence="1">
    <location>
        <begin position="330"/>
        <end position="344"/>
    </location>
</feature>
<dbReference type="Proteomes" id="UP000664521">
    <property type="component" value="Unassembled WGS sequence"/>
</dbReference>
<evidence type="ECO:0000256" key="1">
    <source>
        <dbReference type="SAM" id="MobiDB-lite"/>
    </source>
</evidence>
<evidence type="ECO:0000256" key="2">
    <source>
        <dbReference type="SAM" id="Phobius"/>
    </source>
</evidence>